<dbReference type="Pfam" id="PF04714">
    <property type="entry name" value="BCL_N"/>
    <property type="match status" value="1"/>
</dbReference>
<organism evidence="3 4">
    <name type="scientific">Mesorhabditis belari</name>
    <dbReference type="NCBI Taxonomy" id="2138241"/>
    <lineage>
        <taxon>Eukaryota</taxon>
        <taxon>Metazoa</taxon>
        <taxon>Ecdysozoa</taxon>
        <taxon>Nematoda</taxon>
        <taxon>Chromadorea</taxon>
        <taxon>Rhabditida</taxon>
        <taxon>Rhabditina</taxon>
        <taxon>Rhabditomorpha</taxon>
        <taxon>Rhabditoidea</taxon>
        <taxon>Rhabditidae</taxon>
        <taxon>Mesorhabditinae</taxon>
        <taxon>Mesorhabditis</taxon>
    </lineage>
</organism>
<evidence type="ECO:0000256" key="2">
    <source>
        <dbReference type="SAM" id="MobiDB-lite"/>
    </source>
</evidence>
<evidence type="ECO:0000313" key="3">
    <source>
        <dbReference type="Proteomes" id="UP000887575"/>
    </source>
</evidence>
<feature type="compositionally biased region" description="Polar residues" evidence="2">
    <location>
        <begin position="76"/>
        <end position="92"/>
    </location>
</feature>
<name>A0AAF3F0I9_9BILA</name>
<accession>A0AAF3F0I9</accession>
<dbReference type="PANTHER" id="PTHR12767:SF9">
    <property type="entry name" value="BCL7-LIKE"/>
    <property type="match status" value="1"/>
</dbReference>
<sequence length="131" mass="14889">MYSASRSHRAETRNRSKEDLKRVINSLEKVRKWEKRWVMLRDTTIRIHKWCPVTAQKNITAPPPQKVPAPMDDEASNTVASTDEVSQDNTAFPSEGGFESDSNQTFEPQYKNGAPPGSTDFSAMRAEEMEK</sequence>
<dbReference type="AlphaFoldDB" id="A0AAF3F0I9"/>
<dbReference type="InterPro" id="IPR006804">
    <property type="entry name" value="BCL7"/>
</dbReference>
<proteinExistence type="inferred from homology"/>
<dbReference type="PANTHER" id="PTHR12767">
    <property type="entry name" value="BCL7 RELATED"/>
    <property type="match status" value="1"/>
</dbReference>
<keyword evidence="3" id="KW-1185">Reference proteome</keyword>
<dbReference type="Proteomes" id="UP000887575">
    <property type="component" value="Unassembled WGS sequence"/>
</dbReference>
<reference evidence="4" key="1">
    <citation type="submission" date="2024-02" db="UniProtKB">
        <authorList>
            <consortium name="WormBaseParasite"/>
        </authorList>
    </citation>
    <scope>IDENTIFICATION</scope>
</reference>
<protein>
    <submittedName>
        <fullName evidence="4">BCL7-like protein</fullName>
    </submittedName>
</protein>
<evidence type="ECO:0000256" key="1">
    <source>
        <dbReference type="ARBA" id="ARBA00010326"/>
    </source>
</evidence>
<evidence type="ECO:0000313" key="4">
    <source>
        <dbReference type="WBParaSite" id="MBELARI_LOCUS19262"/>
    </source>
</evidence>
<comment type="similarity">
    <text evidence="1">Belongs to the BCL7 family.</text>
</comment>
<feature type="region of interest" description="Disordered" evidence="2">
    <location>
        <begin position="57"/>
        <end position="131"/>
    </location>
</feature>
<dbReference type="WBParaSite" id="MBELARI_LOCUS19262">
    <property type="protein sequence ID" value="MBELARI_LOCUS19262"/>
    <property type="gene ID" value="MBELARI_LOCUS19262"/>
</dbReference>